<evidence type="ECO:0000313" key="3">
    <source>
        <dbReference type="EMBL" id="ARO70896.1"/>
    </source>
</evidence>
<name>A0A0U1V0R7_LISFU</name>
<protein>
    <submittedName>
        <fullName evidence="2">NADH dehydrogenase subunit 6</fullName>
    </submittedName>
</protein>
<reference evidence="2" key="1">
    <citation type="journal article" date="2014" name="Mitochondrial DNA">
        <title>Complete mitochondrial genome of the giant African snail, Achatina fulica (Mollusca: Achatinidae): a novel location of putative control regions (CR) in the mitogenome within Pulmonate species.</title>
        <authorList>
            <person name="He Z.P."/>
            <person name="Dai X.B."/>
            <person name="Zhang S."/>
            <person name="Zhi T.T."/>
            <person name="Lun Z.R."/>
            <person name="Wu Z.D."/>
            <person name="Yang T.B."/>
        </authorList>
    </citation>
    <scope>NUCLEOTIDE SEQUENCE</scope>
</reference>
<keyword evidence="1" id="KW-1133">Transmembrane helix</keyword>
<feature type="transmembrane region" description="Helical" evidence="1">
    <location>
        <begin position="48"/>
        <end position="69"/>
    </location>
</feature>
<geneLocation type="mitochondrion" evidence="2"/>
<evidence type="ECO:0000256" key="1">
    <source>
        <dbReference type="SAM" id="Phobius"/>
    </source>
</evidence>
<feature type="transmembrane region" description="Helical" evidence="1">
    <location>
        <begin position="81"/>
        <end position="105"/>
    </location>
</feature>
<dbReference type="CTD" id="4541"/>
<feature type="transmembrane region" description="Helical" evidence="1">
    <location>
        <begin position="20"/>
        <end position="42"/>
    </location>
</feature>
<feature type="transmembrane region" description="Helical" evidence="1">
    <location>
        <begin position="125"/>
        <end position="151"/>
    </location>
</feature>
<dbReference type="EMBL" id="KX810819">
    <property type="protein sequence ID" value="ARO70896.1"/>
    <property type="molecule type" value="Genomic_DNA"/>
</dbReference>
<dbReference type="EMBL" id="KJ744205">
    <property type="protein sequence ID" value="AIE43752.1"/>
    <property type="molecule type" value="Genomic_DNA"/>
</dbReference>
<organism evidence="2">
    <name type="scientific">Lissachatina fulica</name>
    <name type="common">Giant African land snail</name>
    <name type="synonym">Achatina fulica</name>
    <dbReference type="NCBI Taxonomy" id="2315439"/>
    <lineage>
        <taxon>Eukaryota</taxon>
        <taxon>Metazoa</taxon>
        <taxon>Spiralia</taxon>
        <taxon>Lophotrochozoa</taxon>
        <taxon>Mollusca</taxon>
        <taxon>Gastropoda</taxon>
        <taxon>Heterobranchia</taxon>
        <taxon>Euthyneura</taxon>
        <taxon>Panpulmonata</taxon>
        <taxon>Eupulmonata</taxon>
        <taxon>Stylommatophora</taxon>
        <taxon>Helicina</taxon>
        <taxon>Achatinoidea</taxon>
        <taxon>Achatinidae</taxon>
        <taxon>Lissachatina</taxon>
    </lineage>
</organism>
<proteinExistence type="predicted"/>
<gene>
    <name evidence="2" type="primary">ND6</name>
    <name evidence="3" type="synonym">nad6</name>
</gene>
<keyword evidence="1" id="KW-0812">Transmembrane</keyword>
<evidence type="ECO:0000313" key="2">
    <source>
        <dbReference type="EMBL" id="AIE43752.1"/>
    </source>
</evidence>
<keyword evidence="2" id="KW-0496">Mitochondrion</keyword>
<sequence>MVVMFSWMMGLSLWVSMSMWLVDSPLVIMISLVILSILMSVISGCAFSYWFGLILFLVYVGGLLVLFMYITMISSNYKLTYGLNSFACVLFIGLAVCVLSFWLLTGGPSHQLFIWSPISTSGFSVSNLVISVLVIMLLVSMLCIMSILMSLGKSTLNSKI</sequence>
<dbReference type="RefSeq" id="YP_009049158.1">
    <property type="nucleotide sequence ID" value="NC_024601.1"/>
</dbReference>
<dbReference type="GeneID" id="19909502"/>
<reference evidence="3" key="3">
    <citation type="submission" date="2016-09" db="EMBL/GenBank/DDBJ databases">
        <title>Molecular phylogeny of gastropods.</title>
        <authorList>
            <person name="Vijaya Sai A."/>
            <person name="Krupanidhi S."/>
        </authorList>
    </citation>
    <scope>NUCLEOTIDE SEQUENCE</scope>
    <source>
        <strain evidence="3">Af-Ban_2</strain>
    </source>
</reference>
<reference evidence="2" key="2">
    <citation type="submission" date="2014-04" db="EMBL/GenBank/DDBJ databases">
        <authorList>
            <person name="Harrison E."/>
        </authorList>
    </citation>
    <scope>NUCLEOTIDE SEQUENCE</scope>
</reference>
<accession>A0A0U1V0R7</accession>
<keyword evidence="1" id="KW-0472">Membrane</keyword>
<dbReference type="AlphaFoldDB" id="A0A0U1V0R7"/>